<evidence type="ECO:0000313" key="2">
    <source>
        <dbReference type="EMBL" id="WZP15702.1"/>
    </source>
</evidence>
<evidence type="ECO:0000313" key="3">
    <source>
        <dbReference type="Proteomes" id="UP001448858"/>
    </source>
</evidence>
<keyword evidence="1" id="KW-0812">Transmembrane</keyword>
<keyword evidence="1" id="KW-1133">Transmembrane helix</keyword>
<dbReference type="InterPro" id="IPR021560">
    <property type="entry name" value="DUF3021"/>
</dbReference>
<sequence length="127" mass="13599">MSLKRRAILQAGLPVLAMTAIGSALYAQGDAANGRSTLAMGVIIGAVAGAATIYRIERWALWRQSVAHFAVMALTVLPALFLSGWFPLNGPVDILKVIGMFLAVGAVLWSTLFLIFSRLERRAETAV</sequence>
<feature type="transmembrane region" description="Helical" evidence="1">
    <location>
        <begin position="94"/>
        <end position="116"/>
    </location>
</feature>
<feature type="transmembrane region" description="Helical" evidence="1">
    <location>
        <begin position="66"/>
        <end position="88"/>
    </location>
</feature>
<dbReference type="RefSeq" id="WP_342023355.1">
    <property type="nucleotide sequence ID" value="NZ_CP151657.1"/>
</dbReference>
<keyword evidence="1" id="KW-0472">Membrane</keyword>
<accession>A0ABZ2ZV39</accession>
<name>A0ABZ2ZV39_9MICC</name>
<gene>
    <name evidence="2" type="ORF">AAE021_16360</name>
</gene>
<feature type="transmembrane region" description="Helical" evidence="1">
    <location>
        <begin position="37"/>
        <end position="54"/>
    </location>
</feature>
<reference evidence="2 3" key="1">
    <citation type="submission" date="2024-04" db="EMBL/GenBank/DDBJ databases">
        <title>Arthrobacter sp. from Plains bison fecal sample.</title>
        <authorList>
            <person name="Ruzzini A."/>
        </authorList>
    </citation>
    <scope>NUCLEOTIDE SEQUENCE [LARGE SCALE GENOMIC DNA]</scope>
    <source>
        <strain evidence="2 3">EINP1</strain>
    </source>
</reference>
<dbReference type="EMBL" id="CP151657">
    <property type="protein sequence ID" value="WZP15702.1"/>
    <property type="molecule type" value="Genomic_DNA"/>
</dbReference>
<dbReference type="Pfam" id="PF11457">
    <property type="entry name" value="DUF3021"/>
    <property type="match status" value="1"/>
</dbReference>
<evidence type="ECO:0000256" key="1">
    <source>
        <dbReference type="SAM" id="Phobius"/>
    </source>
</evidence>
<proteinExistence type="predicted"/>
<organism evidence="2 3">
    <name type="scientific">Arthrobacter citreus</name>
    <dbReference type="NCBI Taxonomy" id="1670"/>
    <lineage>
        <taxon>Bacteria</taxon>
        <taxon>Bacillati</taxon>
        <taxon>Actinomycetota</taxon>
        <taxon>Actinomycetes</taxon>
        <taxon>Micrococcales</taxon>
        <taxon>Micrococcaceae</taxon>
        <taxon>Arthrobacter</taxon>
    </lineage>
</organism>
<keyword evidence="3" id="KW-1185">Reference proteome</keyword>
<dbReference type="Proteomes" id="UP001448858">
    <property type="component" value="Chromosome"/>
</dbReference>
<protein>
    <submittedName>
        <fullName evidence="2">DUF3021 domain-containing protein</fullName>
    </submittedName>
</protein>